<dbReference type="HOGENOM" id="CLU_2146963_0_0_1"/>
<gene>
    <name evidence="1" type="ORF">MYCFIDRAFT_177573</name>
</gene>
<dbReference type="RefSeq" id="XP_007929527.1">
    <property type="nucleotide sequence ID" value="XM_007931336.1"/>
</dbReference>
<dbReference type="GeneID" id="19333796"/>
<protein>
    <submittedName>
        <fullName evidence="1">Uncharacterized protein</fullName>
    </submittedName>
</protein>
<dbReference type="AlphaFoldDB" id="M3A7Q2"/>
<proteinExistence type="predicted"/>
<name>M3A7Q2_PSEFD</name>
<dbReference type="VEuPathDB" id="FungiDB:MYCFIDRAFT_177573"/>
<keyword evidence="2" id="KW-1185">Reference proteome</keyword>
<evidence type="ECO:0000313" key="1">
    <source>
        <dbReference type="EMBL" id="EME80641.1"/>
    </source>
</evidence>
<evidence type="ECO:0000313" key="2">
    <source>
        <dbReference type="Proteomes" id="UP000016932"/>
    </source>
</evidence>
<sequence length="112" mass="12434">MLRQSTSTTFSLPALEFTLRSSKMNGRETYMTWGWGITNSGGCLRCSAAGVSYGRGELKSYRTSAYSLTHLYTTRFPQSVVAMIPKLQSEKTILDELTTFVPPPPSNRLTSL</sequence>
<organism evidence="1 2">
    <name type="scientific">Pseudocercospora fijiensis (strain CIRAD86)</name>
    <name type="common">Black leaf streak disease fungus</name>
    <name type="synonym">Mycosphaerella fijiensis</name>
    <dbReference type="NCBI Taxonomy" id="383855"/>
    <lineage>
        <taxon>Eukaryota</taxon>
        <taxon>Fungi</taxon>
        <taxon>Dikarya</taxon>
        <taxon>Ascomycota</taxon>
        <taxon>Pezizomycotina</taxon>
        <taxon>Dothideomycetes</taxon>
        <taxon>Dothideomycetidae</taxon>
        <taxon>Mycosphaerellales</taxon>
        <taxon>Mycosphaerellaceae</taxon>
        <taxon>Pseudocercospora</taxon>
    </lineage>
</organism>
<dbReference type="KEGG" id="pfj:MYCFIDRAFT_177573"/>
<dbReference type="EMBL" id="KB446561">
    <property type="protein sequence ID" value="EME80641.1"/>
    <property type="molecule type" value="Genomic_DNA"/>
</dbReference>
<accession>M3A7Q2</accession>
<dbReference type="Proteomes" id="UP000016932">
    <property type="component" value="Unassembled WGS sequence"/>
</dbReference>
<reference evidence="1 2" key="1">
    <citation type="journal article" date="2012" name="PLoS Pathog.">
        <title>Diverse lifestyles and strategies of plant pathogenesis encoded in the genomes of eighteen Dothideomycetes fungi.</title>
        <authorList>
            <person name="Ohm R.A."/>
            <person name="Feau N."/>
            <person name="Henrissat B."/>
            <person name="Schoch C.L."/>
            <person name="Horwitz B.A."/>
            <person name="Barry K.W."/>
            <person name="Condon B.J."/>
            <person name="Copeland A.C."/>
            <person name="Dhillon B."/>
            <person name="Glaser F."/>
            <person name="Hesse C.N."/>
            <person name="Kosti I."/>
            <person name="LaButti K."/>
            <person name="Lindquist E.A."/>
            <person name="Lucas S."/>
            <person name="Salamov A.A."/>
            <person name="Bradshaw R.E."/>
            <person name="Ciuffetti L."/>
            <person name="Hamelin R.C."/>
            <person name="Kema G.H.J."/>
            <person name="Lawrence C."/>
            <person name="Scott J.A."/>
            <person name="Spatafora J.W."/>
            <person name="Turgeon B.G."/>
            <person name="de Wit P.J.G.M."/>
            <person name="Zhong S."/>
            <person name="Goodwin S.B."/>
            <person name="Grigoriev I.V."/>
        </authorList>
    </citation>
    <scope>NUCLEOTIDE SEQUENCE [LARGE SCALE GENOMIC DNA]</scope>
    <source>
        <strain evidence="1 2">CIRAD86</strain>
    </source>
</reference>